<reference evidence="11" key="1">
    <citation type="journal article" date="2020" name="mSystems">
        <title>Genome- and Community-Level Interaction Insights into Carbon Utilization and Element Cycling Functions of Hydrothermarchaeota in Hydrothermal Sediment.</title>
        <authorList>
            <person name="Zhou Z."/>
            <person name="Liu Y."/>
            <person name="Xu W."/>
            <person name="Pan J."/>
            <person name="Luo Z.H."/>
            <person name="Li M."/>
        </authorList>
    </citation>
    <scope>NUCLEOTIDE SEQUENCE [LARGE SCALE GENOMIC DNA]</scope>
    <source>
        <strain evidence="11">SpSt-906</strain>
    </source>
</reference>
<keyword evidence="3 7" id="KW-0032">Aminotransferase</keyword>
<accession>A0A7C3YU14</accession>
<dbReference type="GO" id="GO:0005829">
    <property type="term" value="C:cytosol"/>
    <property type="evidence" value="ECO:0007669"/>
    <property type="project" value="TreeGrafter"/>
</dbReference>
<dbReference type="InterPro" id="IPR006223">
    <property type="entry name" value="GcvT"/>
</dbReference>
<dbReference type="PANTHER" id="PTHR43757:SF2">
    <property type="entry name" value="AMINOMETHYLTRANSFERASE, MITOCHONDRIAL"/>
    <property type="match status" value="1"/>
</dbReference>
<dbReference type="InterPro" id="IPR013977">
    <property type="entry name" value="GcvT_C"/>
</dbReference>
<dbReference type="InterPro" id="IPR029043">
    <property type="entry name" value="GcvT/YgfZ_C"/>
</dbReference>
<evidence type="ECO:0000256" key="1">
    <source>
        <dbReference type="ARBA" id="ARBA00008609"/>
    </source>
</evidence>
<comment type="similarity">
    <text evidence="1 7">Belongs to the GcvT family.</text>
</comment>
<dbReference type="Pfam" id="PF01571">
    <property type="entry name" value="GCV_T"/>
    <property type="match status" value="1"/>
</dbReference>
<dbReference type="GO" id="GO:0004047">
    <property type="term" value="F:aminomethyltransferase activity"/>
    <property type="evidence" value="ECO:0007669"/>
    <property type="project" value="UniProtKB-UniRule"/>
</dbReference>
<dbReference type="GO" id="GO:0008483">
    <property type="term" value="F:transaminase activity"/>
    <property type="evidence" value="ECO:0007669"/>
    <property type="project" value="UniProtKB-KW"/>
</dbReference>
<dbReference type="NCBIfam" id="NF001567">
    <property type="entry name" value="PRK00389.1"/>
    <property type="match status" value="1"/>
</dbReference>
<evidence type="ECO:0000256" key="5">
    <source>
        <dbReference type="ARBA" id="ARBA00031395"/>
    </source>
</evidence>
<evidence type="ECO:0000259" key="10">
    <source>
        <dbReference type="Pfam" id="PF08669"/>
    </source>
</evidence>
<evidence type="ECO:0000256" key="2">
    <source>
        <dbReference type="ARBA" id="ARBA00012616"/>
    </source>
</evidence>
<name>A0A7C3YU14_UNCW3</name>
<dbReference type="InterPro" id="IPR028896">
    <property type="entry name" value="GcvT/YgfZ/DmdA"/>
</dbReference>
<dbReference type="GO" id="GO:0005960">
    <property type="term" value="C:glycine cleavage complex"/>
    <property type="evidence" value="ECO:0007669"/>
    <property type="project" value="InterPro"/>
</dbReference>
<evidence type="ECO:0000313" key="11">
    <source>
        <dbReference type="EMBL" id="HGE99832.1"/>
    </source>
</evidence>
<evidence type="ECO:0000256" key="3">
    <source>
        <dbReference type="ARBA" id="ARBA00022576"/>
    </source>
</evidence>
<keyword evidence="4 7" id="KW-0808">Transferase</keyword>
<feature type="domain" description="Aminomethyltransferase C-terminal" evidence="10">
    <location>
        <begin position="282"/>
        <end position="362"/>
    </location>
</feature>
<evidence type="ECO:0000259" key="9">
    <source>
        <dbReference type="Pfam" id="PF01571"/>
    </source>
</evidence>
<dbReference type="SUPFAM" id="SSF103025">
    <property type="entry name" value="Folate-binding domain"/>
    <property type="match status" value="1"/>
</dbReference>
<dbReference type="InterPro" id="IPR006222">
    <property type="entry name" value="GCVT_N"/>
</dbReference>
<proteinExistence type="inferred from homology"/>
<comment type="subunit">
    <text evidence="7">The glycine cleavage system is composed of four proteins: P, T, L and H.</text>
</comment>
<dbReference type="Gene3D" id="3.30.1360.120">
    <property type="entry name" value="Probable tRNA modification gtpase trme, domain 1"/>
    <property type="match status" value="1"/>
</dbReference>
<gene>
    <name evidence="7 11" type="primary">gcvT</name>
    <name evidence="11" type="ORF">ENX07_07195</name>
</gene>
<dbReference type="SUPFAM" id="SSF101790">
    <property type="entry name" value="Aminomethyltransferase beta-barrel domain"/>
    <property type="match status" value="1"/>
</dbReference>
<dbReference type="EMBL" id="DTMQ01000043">
    <property type="protein sequence ID" value="HGE99832.1"/>
    <property type="molecule type" value="Genomic_DNA"/>
</dbReference>
<evidence type="ECO:0000256" key="6">
    <source>
        <dbReference type="ARBA" id="ARBA00047665"/>
    </source>
</evidence>
<protein>
    <recommendedName>
        <fullName evidence="2 7">Aminomethyltransferase</fullName>
        <ecNumber evidence="2 7">2.1.2.10</ecNumber>
    </recommendedName>
    <alternativeName>
        <fullName evidence="5 7">Glycine cleavage system T protein</fullName>
    </alternativeName>
</protein>
<evidence type="ECO:0000256" key="8">
    <source>
        <dbReference type="PIRSR" id="PIRSR006487-1"/>
    </source>
</evidence>
<comment type="function">
    <text evidence="7">The glycine cleavage system catalyzes the degradation of glycine.</text>
</comment>
<dbReference type="HAMAP" id="MF_00259">
    <property type="entry name" value="GcvT"/>
    <property type="match status" value="1"/>
</dbReference>
<dbReference type="Gene3D" id="2.40.30.110">
    <property type="entry name" value="Aminomethyltransferase beta-barrel domains"/>
    <property type="match status" value="1"/>
</dbReference>
<dbReference type="GO" id="GO:0008168">
    <property type="term" value="F:methyltransferase activity"/>
    <property type="evidence" value="ECO:0007669"/>
    <property type="project" value="UniProtKB-KW"/>
</dbReference>
<dbReference type="InterPro" id="IPR027266">
    <property type="entry name" value="TrmE/GcvT-like"/>
</dbReference>
<dbReference type="EC" id="2.1.2.10" evidence="2 7"/>
<evidence type="ECO:0000256" key="4">
    <source>
        <dbReference type="ARBA" id="ARBA00022679"/>
    </source>
</evidence>
<dbReference type="GO" id="GO:0032259">
    <property type="term" value="P:methylation"/>
    <property type="evidence" value="ECO:0007669"/>
    <property type="project" value="UniProtKB-KW"/>
</dbReference>
<dbReference type="GO" id="GO:0019464">
    <property type="term" value="P:glycine decarboxylation via glycine cleavage system"/>
    <property type="evidence" value="ECO:0007669"/>
    <property type="project" value="UniProtKB-UniRule"/>
</dbReference>
<keyword evidence="11" id="KW-0489">Methyltransferase</keyword>
<dbReference type="PIRSF" id="PIRSF006487">
    <property type="entry name" value="GcvT"/>
    <property type="match status" value="1"/>
</dbReference>
<dbReference type="PANTHER" id="PTHR43757">
    <property type="entry name" value="AMINOMETHYLTRANSFERASE"/>
    <property type="match status" value="1"/>
</dbReference>
<sequence length="369" mass="41640">MNFIMKTPFYEFHCQKQGRMINFFGFEMPLYYQGIIPEHQAVRTACGLFDVSHMGRIEIKGKDALKFVDLLTTNAVKNLKPFQAQYSVLCYEDGGIVDDLLVYNLESNFLLVVNAGNREKDINWLKEHTFGDVEIIDRTFEMAQLALQGPFAERILQKVADYPLCEIKFYWAALAIVSGVECLISRTGYTGEDGFELYFPATYAKRIWEALFAAGEEFGLIPCGLGARNTLRLEMRYCLYGNDITAETDPLSAGLGFVVKLDKGDFIGRSALLKIKEAGLKRRLVGFEVNGERVVREHFKILDEERKEIGFVTSGSFSPSLKKPIGLGYVAVENSEIGTPLLFLSPRGEEFKGTIVKTPFYKLGSLKRE</sequence>
<dbReference type="InterPro" id="IPR022903">
    <property type="entry name" value="GcvT_bac"/>
</dbReference>
<dbReference type="FunFam" id="3.30.70.1400:FF:000001">
    <property type="entry name" value="Aminomethyltransferase"/>
    <property type="match status" value="1"/>
</dbReference>
<dbReference type="Gene3D" id="3.30.70.1400">
    <property type="entry name" value="Aminomethyltransferase beta-barrel domains"/>
    <property type="match status" value="1"/>
</dbReference>
<comment type="caution">
    <text evidence="11">The sequence shown here is derived from an EMBL/GenBank/DDBJ whole genome shotgun (WGS) entry which is preliminary data.</text>
</comment>
<comment type="catalytic activity">
    <reaction evidence="6 7">
        <text>N(6)-[(R)-S(8)-aminomethyldihydrolipoyl]-L-lysyl-[protein] + (6S)-5,6,7,8-tetrahydrofolate = N(6)-[(R)-dihydrolipoyl]-L-lysyl-[protein] + (6R)-5,10-methylene-5,6,7,8-tetrahydrofolate + NH4(+)</text>
        <dbReference type="Rhea" id="RHEA:16945"/>
        <dbReference type="Rhea" id="RHEA-COMP:10475"/>
        <dbReference type="Rhea" id="RHEA-COMP:10492"/>
        <dbReference type="ChEBI" id="CHEBI:15636"/>
        <dbReference type="ChEBI" id="CHEBI:28938"/>
        <dbReference type="ChEBI" id="CHEBI:57453"/>
        <dbReference type="ChEBI" id="CHEBI:83100"/>
        <dbReference type="ChEBI" id="CHEBI:83143"/>
        <dbReference type="EC" id="2.1.2.10"/>
    </reaction>
</comment>
<dbReference type="Gene3D" id="4.10.1250.10">
    <property type="entry name" value="Aminomethyltransferase fragment"/>
    <property type="match status" value="1"/>
</dbReference>
<dbReference type="NCBIfam" id="TIGR00528">
    <property type="entry name" value="gcvT"/>
    <property type="match status" value="1"/>
</dbReference>
<evidence type="ECO:0000256" key="7">
    <source>
        <dbReference type="HAMAP-Rule" id="MF_00259"/>
    </source>
</evidence>
<feature type="domain" description="GCVT N-terminal" evidence="9">
    <location>
        <begin position="9"/>
        <end position="263"/>
    </location>
</feature>
<organism evidence="11">
    <name type="scientific">candidate division WOR-3 bacterium</name>
    <dbReference type="NCBI Taxonomy" id="2052148"/>
    <lineage>
        <taxon>Bacteria</taxon>
        <taxon>Bacteria division WOR-3</taxon>
    </lineage>
</organism>
<dbReference type="Pfam" id="PF08669">
    <property type="entry name" value="GCV_T_C"/>
    <property type="match status" value="1"/>
</dbReference>
<feature type="binding site" evidence="8">
    <location>
        <position position="196"/>
    </location>
    <ligand>
        <name>substrate</name>
    </ligand>
</feature>
<dbReference type="AlphaFoldDB" id="A0A7C3YU14"/>